<gene>
    <name evidence="1" type="ORF">HMPREF1324_2102</name>
</gene>
<dbReference type="AlphaFoldDB" id="I0UQM1"/>
<name>I0UQM1_9MICC</name>
<accession>I0UQM1</accession>
<sequence>MAASLVYRYEVKYLSINPDATITHRSFLGKTKTTSVTLINLINEYKYTSRTESLNSDIPDSPDNLWLWDNDGNTIASFSPQAFKEYSIGAHLCFR</sequence>
<proteinExistence type="predicted"/>
<keyword evidence="2" id="KW-1185">Reference proteome</keyword>
<protein>
    <submittedName>
        <fullName evidence="1">Uncharacterized protein</fullName>
    </submittedName>
</protein>
<evidence type="ECO:0000313" key="2">
    <source>
        <dbReference type="Proteomes" id="UP000004863"/>
    </source>
</evidence>
<comment type="caution">
    <text evidence="1">The sequence shown here is derived from an EMBL/GenBank/DDBJ whole genome shotgun (WGS) entry which is preliminary data.</text>
</comment>
<reference evidence="1" key="1">
    <citation type="submission" date="2012-03" db="EMBL/GenBank/DDBJ databases">
        <authorList>
            <person name="Durkin A.S."/>
            <person name="McCorrison J."/>
            <person name="Torralba M."/>
            <person name="Gillis M."/>
            <person name="Methe B."/>
            <person name="Sutton G."/>
            <person name="Nelson K.E."/>
        </authorList>
    </citation>
    <scope>NUCLEOTIDE SEQUENCE [LARGE SCALE GENOMIC DNA]</scope>
    <source>
        <strain evidence="1">F0474</strain>
    </source>
</reference>
<organism evidence="1 2">
    <name type="scientific">Rothia aeria F0474</name>
    <dbReference type="NCBI Taxonomy" id="1125724"/>
    <lineage>
        <taxon>Bacteria</taxon>
        <taxon>Bacillati</taxon>
        <taxon>Actinomycetota</taxon>
        <taxon>Actinomycetes</taxon>
        <taxon>Micrococcales</taxon>
        <taxon>Micrococcaceae</taxon>
        <taxon>Rothia</taxon>
    </lineage>
</organism>
<evidence type="ECO:0000313" key="1">
    <source>
        <dbReference type="EMBL" id="EID50174.1"/>
    </source>
</evidence>
<dbReference type="EMBL" id="AJJQ01000045">
    <property type="protein sequence ID" value="EID50174.1"/>
    <property type="molecule type" value="Genomic_DNA"/>
</dbReference>
<dbReference type="Proteomes" id="UP000004863">
    <property type="component" value="Unassembled WGS sequence"/>
</dbReference>